<reference evidence="13" key="1">
    <citation type="submission" date="2016-09" db="EMBL/GenBank/DDBJ databases">
        <title>Acidihalobacter prosperus F5.</title>
        <authorList>
            <person name="Khaleque H.N."/>
            <person name="Ramsay J.P."/>
            <person name="Kaksonen A.H."/>
            <person name="Boxall N.J."/>
            <person name="Watkin E.L.J."/>
        </authorList>
    </citation>
    <scope>NUCLEOTIDE SEQUENCE [LARGE SCALE GENOMIC DNA]</scope>
    <source>
        <strain evidence="13">F5</strain>
    </source>
</reference>
<keyword evidence="8" id="KW-0460">Magnesium</keyword>
<evidence type="ECO:0000256" key="6">
    <source>
        <dbReference type="ARBA" id="ARBA00022553"/>
    </source>
</evidence>
<evidence type="ECO:0000256" key="2">
    <source>
        <dbReference type="ARBA" id="ARBA00001946"/>
    </source>
</evidence>
<name>A0A1D8IPB6_9GAMM</name>
<dbReference type="PANTHER" id="PTHR43771">
    <property type="entry name" value="PHOSPHOMANNOMUTASE"/>
    <property type="match status" value="1"/>
</dbReference>
<dbReference type="SUPFAM" id="SSF53738">
    <property type="entry name" value="Phosphoglucomutase, first 3 domains"/>
    <property type="match status" value="2"/>
</dbReference>
<feature type="domain" description="Alpha-D-phosphohexomutase alpha/beta/alpha" evidence="11">
    <location>
        <begin position="150"/>
        <end position="248"/>
    </location>
</feature>
<feature type="domain" description="Alpha-D-phosphohexomutase alpha/beta/alpha" evidence="10">
    <location>
        <begin position="9"/>
        <end position="118"/>
    </location>
</feature>
<evidence type="ECO:0000256" key="3">
    <source>
        <dbReference type="ARBA" id="ARBA00004699"/>
    </source>
</evidence>
<protein>
    <recommendedName>
        <fullName evidence="5">phosphomannomutase</fullName>
        <ecNumber evidence="5">5.4.2.8</ecNumber>
    </recommendedName>
</protein>
<dbReference type="EMBL" id="CP017415">
    <property type="protein sequence ID" value="AOU98291.1"/>
    <property type="molecule type" value="Genomic_DNA"/>
</dbReference>
<evidence type="ECO:0000313" key="13">
    <source>
        <dbReference type="Proteomes" id="UP000095401"/>
    </source>
</evidence>
<dbReference type="GO" id="GO:0005975">
    <property type="term" value="P:carbohydrate metabolic process"/>
    <property type="evidence" value="ECO:0007669"/>
    <property type="project" value="InterPro"/>
</dbReference>
<sequence length="357" mass="38554">MAQRYAFLGEVGSQLRCADVLVLARAYGDLASPQGDGMFAIGHDARASSASLAELVSIGLRSGGHHVTHLDECTTPCLEWSISELNLCGGMMITGGHASPDWNGLRFYHKQAQPMPVAPIAEAASRWSRMEDLLSTECTQTLCRLPMLSDYAASLRQWVRSVALMKLALDAGNGQIGVQVDAILSHLNGIRVWPLGFESDPGFKTSGPNPFGRNKLKRLARVVKDNGCNFGAAIDVSGECLAVVDEQGSSVSPEALGWLLARQQTEVYPDRKILFDPACHPRPSDIETAEAVGGGAFEAWGALHKNAASLYFDDHGHYAFSDIPGTSNALFALMMLIRYIDERGTTLSELLSMSSNR</sequence>
<dbReference type="EC" id="5.4.2.8" evidence="5"/>
<evidence type="ECO:0000259" key="10">
    <source>
        <dbReference type="Pfam" id="PF02878"/>
    </source>
</evidence>
<dbReference type="PRINTS" id="PR00509">
    <property type="entry name" value="PGMPMM"/>
</dbReference>
<dbReference type="InterPro" id="IPR005844">
    <property type="entry name" value="A-D-PHexomutase_a/b/a-I"/>
</dbReference>
<dbReference type="Proteomes" id="UP000095401">
    <property type="component" value="Chromosome"/>
</dbReference>
<evidence type="ECO:0000256" key="1">
    <source>
        <dbReference type="ARBA" id="ARBA00000586"/>
    </source>
</evidence>
<comment type="catalytic activity">
    <reaction evidence="1">
        <text>alpha-D-mannose 1-phosphate = D-mannose 6-phosphate</text>
        <dbReference type="Rhea" id="RHEA:11140"/>
        <dbReference type="ChEBI" id="CHEBI:58409"/>
        <dbReference type="ChEBI" id="CHEBI:58735"/>
        <dbReference type="EC" id="5.4.2.8"/>
    </reaction>
</comment>
<evidence type="ECO:0000259" key="11">
    <source>
        <dbReference type="Pfam" id="PF02879"/>
    </source>
</evidence>
<comment type="pathway">
    <text evidence="3">Nucleotide-sugar biosynthesis; GDP-alpha-D-mannose biosynthesis; alpha-D-mannose 1-phosphate from D-fructose 6-phosphate: step 2/2.</text>
</comment>
<dbReference type="GO" id="GO:0004615">
    <property type="term" value="F:phosphomannomutase activity"/>
    <property type="evidence" value="ECO:0007669"/>
    <property type="project" value="UniProtKB-EC"/>
</dbReference>
<dbReference type="InterPro" id="IPR016055">
    <property type="entry name" value="A-D-PHexomutase_a/b/a-I/II/III"/>
</dbReference>
<comment type="similarity">
    <text evidence="4">Belongs to the phosphohexose mutase family.</text>
</comment>
<dbReference type="Gene3D" id="3.40.120.10">
    <property type="entry name" value="Alpha-D-Glucose-1,6-Bisphosphate, subunit A, domain 3"/>
    <property type="match status" value="3"/>
</dbReference>
<dbReference type="Pfam" id="PF02878">
    <property type="entry name" value="PGM_PMM_I"/>
    <property type="match status" value="1"/>
</dbReference>
<keyword evidence="9" id="KW-0413">Isomerase</keyword>
<dbReference type="InterPro" id="IPR005841">
    <property type="entry name" value="Alpha-D-phosphohexomutase_SF"/>
</dbReference>
<dbReference type="AlphaFoldDB" id="A0A1D8IPB6"/>
<organism evidence="12 13">
    <name type="scientific">Acidihalobacter yilgarnensis</name>
    <dbReference type="NCBI Taxonomy" id="2819280"/>
    <lineage>
        <taxon>Bacteria</taxon>
        <taxon>Pseudomonadati</taxon>
        <taxon>Pseudomonadota</taxon>
        <taxon>Gammaproteobacteria</taxon>
        <taxon>Chromatiales</taxon>
        <taxon>Ectothiorhodospiraceae</taxon>
        <taxon>Acidihalobacter</taxon>
    </lineage>
</organism>
<evidence type="ECO:0000256" key="7">
    <source>
        <dbReference type="ARBA" id="ARBA00022723"/>
    </source>
</evidence>
<accession>A0A1D8IPB6</accession>
<dbReference type="PANTHER" id="PTHR43771:SF1">
    <property type="entry name" value="PHOSPHOMANNOMUTASE"/>
    <property type="match status" value="1"/>
</dbReference>
<dbReference type="InterPro" id="IPR005845">
    <property type="entry name" value="A-D-PHexomutase_a/b/a-II"/>
</dbReference>
<evidence type="ECO:0000313" key="12">
    <source>
        <dbReference type="EMBL" id="AOU98291.1"/>
    </source>
</evidence>
<evidence type="ECO:0000256" key="9">
    <source>
        <dbReference type="ARBA" id="ARBA00023235"/>
    </source>
</evidence>
<keyword evidence="7" id="KW-0479">Metal-binding</keyword>
<evidence type="ECO:0000256" key="8">
    <source>
        <dbReference type="ARBA" id="ARBA00022842"/>
    </source>
</evidence>
<dbReference type="KEGG" id="aprs:BI364_10250"/>
<proteinExistence type="inferred from homology"/>
<evidence type="ECO:0000256" key="5">
    <source>
        <dbReference type="ARBA" id="ARBA00012730"/>
    </source>
</evidence>
<keyword evidence="6" id="KW-0597">Phosphoprotein</keyword>
<comment type="cofactor">
    <cofactor evidence="2">
        <name>Mg(2+)</name>
        <dbReference type="ChEBI" id="CHEBI:18420"/>
    </cofactor>
</comment>
<dbReference type="GO" id="GO:0046872">
    <property type="term" value="F:metal ion binding"/>
    <property type="evidence" value="ECO:0007669"/>
    <property type="project" value="UniProtKB-KW"/>
</dbReference>
<keyword evidence="13" id="KW-1185">Reference proteome</keyword>
<dbReference type="Pfam" id="PF02879">
    <property type="entry name" value="PGM_PMM_II"/>
    <property type="match status" value="1"/>
</dbReference>
<evidence type="ECO:0000256" key="4">
    <source>
        <dbReference type="ARBA" id="ARBA00010231"/>
    </source>
</evidence>
<gene>
    <name evidence="12" type="ORF">BI364_10250</name>
</gene>